<feature type="transmembrane region" description="Helical" evidence="1">
    <location>
        <begin position="249"/>
        <end position="268"/>
    </location>
</feature>
<proteinExistence type="predicted"/>
<protein>
    <submittedName>
        <fullName evidence="2">Spirocyclase AveC family protein</fullName>
    </submittedName>
</protein>
<feature type="transmembrane region" description="Helical" evidence="1">
    <location>
        <begin position="159"/>
        <end position="182"/>
    </location>
</feature>
<keyword evidence="1" id="KW-0472">Membrane</keyword>
<feature type="transmembrane region" description="Helical" evidence="1">
    <location>
        <begin position="29"/>
        <end position="52"/>
    </location>
</feature>
<evidence type="ECO:0000313" key="3">
    <source>
        <dbReference type="Proteomes" id="UP001611548"/>
    </source>
</evidence>
<evidence type="ECO:0000313" key="2">
    <source>
        <dbReference type="EMBL" id="MFI1965687.1"/>
    </source>
</evidence>
<dbReference type="RefSeq" id="WP_055472644.1">
    <property type="nucleotide sequence ID" value="NZ_JBIRWE010000006.1"/>
</dbReference>
<dbReference type="InterPro" id="IPR033459">
    <property type="entry name" value="AveC-like"/>
</dbReference>
<sequence length="334" mass="36620">MSKEIPPAPDLSIAENPATSWRKFLRSPIAFWSAAGLVFVAFQAVIFSRWISDGGLRAMPSGGYEISTTQKIVTWAVQAAVTVGAIIVAVILLKASRREGRPTFLALLYLGLAFTVWANPIANYGDVHVSQNRYALNVATWGPYIPGWESSYVEEQAEVFISATGLGYMLCILWAMIPIAIFDRMRGQESSSGMARWSLTHVIIATVAVGAVLEAILDPIWVKTGAGYAYAGVGQTFTVFSGHWYQFPLANILVFPFVLSLPPVLMIWKSRRTGRDVWILQGREYLPRRVSNWVSLGAAIGLANVMVLLALTLSLTLWGNDAFPADMPSYLQVG</sequence>
<dbReference type="EMBL" id="JBIRWE010000006">
    <property type="protein sequence ID" value="MFI1965687.1"/>
    <property type="molecule type" value="Genomic_DNA"/>
</dbReference>
<dbReference type="Proteomes" id="UP001611548">
    <property type="component" value="Unassembled WGS sequence"/>
</dbReference>
<evidence type="ECO:0000256" key="1">
    <source>
        <dbReference type="SAM" id="Phobius"/>
    </source>
</evidence>
<feature type="transmembrane region" description="Helical" evidence="1">
    <location>
        <begin position="72"/>
        <end position="92"/>
    </location>
</feature>
<comment type="caution">
    <text evidence="2">The sequence shown here is derived from an EMBL/GenBank/DDBJ whole genome shotgun (WGS) entry which is preliminary data.</text>
</comment>
<name>A0ABW7UVQ3_9ACTN</name>
<keyword evidence="3" id="KW-1185">Reference proteome</keyword>
<accession>A0ABW7UVQ3</accession>
<feature type="transmembrane region" description="Helical" evidence="1">
    <location>
        <begin position="293"/>
        <end position="318"/>
    </location>
</feature>
<dbReference type="Pfam" id="PF17198">
    <property type="entry name" value="AveC_like"/>
    <property type="match status" value="1"/>
</dbReference>
<keyword evidence="1" id="KW-0812">Transmembrane</keyword>
<reference evidence="2 3" key="1">
    <citation type="submission" date="2024-10" db="EMBL/GenBank/DDBJ databases">
        <title>The Natural Products Discovery Center: Release of the First 8490 Sequenced Strains for Exploring Actinobacteria Biosynthetic Diversity.</title>
        <authorList>
            <person name="Kalkreuter E."/>
            <person name="Kautsar S.A."/>
            <person name="Yang D."/>
            <person name="Bader C.D."/>
            <person name="Teijaro C.N."/>
            <person name="Fluegel L."/>
            <person name="Davis C.M."/>
            <person name="Simpson J.R."/>
            <person name="Lauterbach L."/>
            <person name="Steele A.D."/>
            <person name="Gui C."/>
            <person name="Meng S."/>
            <person name="Li G."/>
            <person name="Viehrig K."/>
            <person name="Ye F."/>
            <person name="Su P."/>
            <person name="Kiefer A.F."/>
            <person name="Nichols A."/>
            <person name="Cepeda A.J."/>
            <person name="Yan W."/>
            <person name="Fan B."/>
            <person name="Jiang Y."/>
            <person name="Adhikari A."/>
            <person name="Zheng C.-J."/>
            <person name="Schuster L."/>
            <person name="Cowan T.M."/>
            <person name="Smanski M.J."/>
            <person name="Chevrette M.G."/>
            <person name="De Carvalho L.P.S."/>
            <person name="Shen B."/>
        </authorList>
    </citation>
    <scope>NUCLEOTIDE SEQUENCE [LARGE SCALE GENOMIC DNA]</scope>
    <source>
        <strain evidence="2 3">NPDC020327</strain>
    </source>
</reference>
<feature type="transmembrane region" description="Helical" evidence="1">
    <location>
        <begin position="104"/>
        <end position="122"/>
    </location>
</feature>
<organism evidence="2 3">
    <name type="scientific">Streptomyces pathocidini</name>
    <dbReference type="NCBI Taxonomy" id="1650571"/>
    <lineage>
        <taxon>Bacteria</taxon>
        <taxon>Bacillati</taxon>
        <taxon>Actinomycetota</taxon>
        <taxon>Actinomycetes</taxon>
        <taxon>Kitasatosporales</taxon>
        <taxon>Streptomycetaceae</taxon>
        <taxon>Streptomyces</taxon>
    </lineage>
</organism>
<feature type="transmembrane region" description="Helical" evidence="1">
    <location>
        <begin position="194"/>
        <end position="213"/>
    </location>
</feature>
<gene>
    <name evidence="2" type="ORF">ACH429_16520</name>
</gene>
<keyword evidence="1" id="KW-1133">Transmembrane helix</keyword>